<comment type="catalytic activity">
    <reaction evidence="1 10">
        <text>Transfers a segment of a (1-&gt;4)-alpha-D-glucan chain to a primary hydroxy group in a similar glucan chain.</text>
        <dbReference type="EC" id="2.4.1.18"/>
    </reaction>
</comment>
<feature type="domain" description="Glycosyl hydrolase family 13 catalytic" evidence="11">
    <location>
        <begin position="159"/>
        <end position="519"/>
    </location>
</feature>
<dbReference type="SUPFAM" id="SSF51011">
    <property type="entry name" value="Glycosyl hydrolase domain"/>
    <property type="match status" value="1"/>
</dbReference>
<evidence type="ECO:0000256" key="3">
    <source>
        <dbReference type="ARBA" id="ARBA00004964"/>
    </source>
</evidence>
<dbReference type="InterPro" id="IPR006047">
    <property type="entry name" value="GH13_cat_dom"/>
</dbReference>
<keyword evidence="8 10" id="KW-0320">Glycogen biosynthesis</keyword>
<evidence type="ECO:0000256" key="10">
    <source>
        <dbReference type="HAMAP-Rule" id="MF_00685"/>
    </source>
</evidence>
<dbReference type="InterPro" id="IPR013783">
    <property type="entry name" value="Ig-like_fold"/>
</dbReference>
<comment type="pathway">
    <text evidence="3 10">Glycan biosynthesis; glycogen biosynthesis.</text>
</comment>
<dbReference type="Gene3D" id="2.60.40.1180">
    <property type="entry name" value="Golgi alpha-mannosidase II"/>
    <property type="match status" value="1"/>
</dbReference>
<dbReference type="Gene3D" id="3.20.20.80">
    <property type="entry name" value="Glycosidases"/>
    <property type="match status" value="1"/>
</dbReference>
<dbReference type="Gene3D" id="2.60.40.10">
    <property type="entry name" value="Immunoglobulins"/>
    <property type="match status" value="1"/>
</dbReference>
<dbReference type="PANTHER" id="PTHR43651:SF3">
    <property type="entry name" value="1,4-ALPHA-GLUCAN-BRANCHING ENZYME"/>
    <property type="match status" value="1"/>
</dbReference>
<keyword evidence="13" id="KW-1185">Reference proteome</keyword>
<dbReference type="SMART" id="SM00642">
    <property type="entry name" value="Aamy"/>
    <property type="match status" value="1"/>
</dbReference>
<gene>
    <name evidence="10 12" type="primary">glgB</name>
    <name evidence="12" type="ORF">ACFPYN_12125</name>
</gene>
<dbReference type="CDD" id="cd02855">
    <property type="entry name" value="E_set_GBE_prok_N"/>
    <property type="match status" value="1"/>
</dbReference>
<comment type="function">
    <text evidence="2 10">Catalyzes the formation of the alpha-1,6-glucosidic linkages in glycogen by scission of a 1,4-alpha-linked oligosaccharide from growing alpha-1,4-glucan chains and the subsequent attachment of the oligosaccharide to the alpha-1,6 position.</text>
</comment>
<keyword evidence="9 10" id="KW-0119">Carbohydrate metabolism</keyword>
<keyword evidence="7 10" id="KW-0808">Transferase</keyword>
<evidence type="ECO:0000256" key="4">
    <source>
        <dbReference type="ARBA" id="ARBA00009000"/>
    </source>
</evidence>
<organism evidence="12 13">
    <name type="scientific">Paenisporosarcina macmurdoensis</name>
    <dbReference type="NCBI Taxonomy" id="212659"/>
    <lineage>
        <taxon>Bacteria</taxon>
        <taxon>Bacillati</taxon>
        <taxon>Bacillota</taxon>
        <taxon>Bacilli</taxon>
        <taxon>Bacillales</taxon>
        <taxon>Caryophanaceae</taxon>
        <taxon>Paenisporosarcina</taxon>
    </lineage>
</organism>
<evidence type="ECO:0000256" key="7">
    <source>
        <dbReference type="ARBA" id="ARBA00022679"/>
    </source>
</evidence>
<dbReference type="Proteomes" id="UP001596170">
    <property type="component" value="Unassembled WGS sequence"/>
</dbReference>
<dbReference type="InterPro" id="IPR017853">
    <property type="entry name" value="GH"/>
</dbReference>
<comment type="subunit">
    <text evidence="10">Monomer.</text>
</comment>
<dbReference type="InterPro" id="IPR006048">
    <property type="entry name" value="A-amylase/branching_C"/>
</dbReference>
<dbReference type="InterPro" id="IPR006407">
    <property type="entry name" value="GlgB"/>
</dbReference>
<dbReference type="NCBIfam" id="NF008967">
    <property type="entry name" value="PRK12313.1"/>
    <property type="match status" value="1"/>
</dbReference>
<evidence type="ECO:0000256" key="6">
    <source>
        <dbReference type="ARBA" id="ARBA00022676"/>
    </source>
</evidence>
<dbReference type="InterPro" id="IPR044143">
    <property type="entry name" value="GlgB_N_E_set_prok"/>
</dbReference>
<dbReference type="CDD" id="cd11322">
    <property type="entry name" value="AmyAc_Glg_BE"/>
    <property type="match status" value="1"/>
</dbReference>
<dbReference type="PANTHER" id="PTHR43651">
    <property type="entry name" value="1,4-ALPHA-GLUCAN-BRANCHING ENZYME"/>
    <property type="match status" value="1"/>
</dbReference>
<dbReference type="EMBL" id="JBHSRI010000018">
    <property type="protein sequence ID" value="MFC6040168.1"/>
    <property type="molecule type" value="Genomic_DNA"/>
</dbReference>
<dbReference type="NCBIfam" id="TIGR01515">
    <property type="entry name" value="branching_enzym"/>
    <property type="match status" value="1"/>
</dbReference>
<dbReference type="HAMAP" id="MF_00685">
    <property type="entry name" value="GlgB"/>
    <property type="match status" value="1"/>
</dbReference>
<comment type="caution">
    <text evidence="12">The sequence shown here is derived from an EMBL/GenBank/DDBJ whole genome shotgun (WGS) entry which is preliminary data.</text>
</comment>
<evidence type="ECO:0000256" key="8">
    <source>
        <dbReference type="ARBA" id="ARBA00023056"/>
    </source>
</evidence>
<dbReference type="SUPFAM" id="SSF51445">
    <property type="entry name" value="(Trans)glycosidases"/>
    <property type="match status" value="1"/>
</dbReference>
<accession>A0ABW1L8X3</accession>
<evidence type="ECO:0000256" key="9">
    <source>
        <dbReference type="ARBA" id="ARBA00023277"/>
    </source>
</evidence>
<name>A0ABW1L8X3_9BACL</name>
<sequence length="648" mass="75449">MEKLLKLPNHLYPSDFDIYLFHEGTLFESYKLLGAHVLSETDFQGVRFAVWAPHAKQVSVVGNFNNWNGYQNQMERIEHSGIWILFVPELSEGANYKYEVTGPDGHKELKADPYAFYTELRPDTASVIYELNNYEWQDQKWMAQRAKTDPYQKPMMIYEVHLASWKQKKDGQFYTYQELADELVDYAVDNNFTHIELMPVMEHPFDGSWGYQITGFFSATSRYGTPEQLMYFIDRCHQKGLGVILDWVPAHFCKDIQGLGRFDGTPLYESADPLRAERPIWGTYSFDYSKPEVVSFLISNAMFWMDVYHVDGFRVDAVSSIVYLNHDNPLPVKLKNQYGGEENVEAVQFLKKLNETIFKKYPNALMMAEEATDWPLVTSPTSQGGLGFNYKWNMGWANDVLKYMKLDVNERPKHHQLLTFSFCYAFSENYVLPFSHDEIVHGKRSLVNKMPGTYWQKFANLRLLLGYLFVHPGKKLLFMGSEFGQFDEWKFKDELDWMLLDFDSHSNFFHYYKQLSRFYQETNSLWRLDHDEAGFEWIDDNSNQSVITFMRKGKRKGDYCLIVCNFSADVYHNYQIGVPSFGTYFEAFTSDTASFGGSNQVNSNPIQSSKLPYHNQPCSMKITVPPLGISIFMKQTKARLKGVNTNEI</sequence>
<dbReference type="NCBIfam" id="NF003811">
    <property type="entry name" value="PRK05402.1"/>
    <property type="match status" value="1"/>
</dbReference>
<evidence type="ECO:0000313" key="13">
    <source>
        <dbReference type="Proteomes" id="UP001596170"/>
    </source>
</evidence>
<keyword evidence="5 10" id="KW-0321">Glycogen metabolism</keyword>
<comment type="similarity">
    <text evidence="4 10">Belongs to the glycosyl hydrolase 13 family. GlgB subfamily.</text>
</comment>
<evidence type="ECO:0000256" key="1">
    <source>
        <dbReference type="ARBA" id="ARBA00000826"/>
    </source>
</evidence>
<feature type="active site" description="Proton donor" evidence="10">
    <location>
        <position position="369"/>
    </location>
</feature>
<dbReference type="Pfam" id="PF02922">
    <property type="entry name" value="CBM_48"/>
    <property type="match status" value="1"/>
</dbReference>
<dbReference type="RefSeq" id="WP_377734493.1">
    <property type="nucleotide sequence ID" value="NZ_JBHSRI010000018.1"/>
</dbReference>
<dbReference type="InterPro" id="IPR004193">
    <property type="entry name" value="Glyco_hydro_13_N"/>
</dbReference>
<dbReference type="InterPro" id="IPR013780">
    <property type="entry name" value="Glyco_hydro_b"/>
</dbReference>
<evidence type="ECO:0000259" key="11">
    <source>
        <dbReference type="SMART" id="SM00642"/>
    </source>
</evidence>
<evidence type="ECO:0000313" key="12">
    <source>
        <dbReference type="EMBL" id="MFC6040168.1"/>
    </source>
</evidence>
<protein>
    <recommendedName>
        <fullName evidence="10">1,4-alpha-glucan branching enzyme GlgB</fullName>
        <ecNumber evidence="10">2.4.1.18</ecNumber>
    </recommendedName>
    <alternativeName>
        <fullName evidence="10">1,4-alpha-D-glucan:1,4-alpha-D-glucan 6-glucosyl-transferase</fullName>
    </alternativeName>
    <alternativeName>
        <fullName evidence="10">Alpha-(1-&gt;4)-glucan branching enzyme</fullName>
    </alternativeName>
    <alternativeName>
        <fullName evidence="10">Glycogen branching enzyme</fullName>
        <shortName evidence="10">BE</shortName>
    </alternativeName>
</protein>
<dbReference type="EC" id="2.4.1.18" evidence="10"/>
<keyword evidence="6 10" id="KW-0328">Glycosyltransferase</keyword>
<feature type="active site" description="Nucleophile" evidence="10">
    <location>
        <position position="316"/>
    </location>
</feature>
<proteinExistence type="inferred from homology"/>
<dbReference type="PIRSF" id="PIRSF000463">
    <property type="entry name" value="GlgB"/>
    <property type="match status" value="1"/>
</dbReference>
<dbReference type="Pfam" id="PF00128">
    <property type="entry name" value="Alpha-amylase"/>
    <property type="match status" value="1"/>
</dbReference>
<reference evidence="13" key="1">
    <citation type="journal article" date="2019" name="Int. J. Syst. Evol. Microbiol.">
        <title>The Global Catalogue of Microorganisms (GCM) 10K type strain sequencing project: providing services to taxonomists for standard genome sequencing and annotation.</title>
        <authorList>
            <consortium name="The Broad Institute Genomics Platform"/>
            <consortium name="The Broad Institute Genome Sequencing Center for Infectious Disease"/>
            <person name="Wu L."/>
            <person name="Ma J."/>
        </authorList>
    </citation>
    <scope>NUCLEOTIDE SEQUENCE [LARGE SCALE GENOMIC DNA]</scope>
    <source>
        <strain evidence="13">CCUG 54527</strain>
    </source>
</reference>
<evidence type="ECO:0000256" key="5">
    <source>
        <dbReference type="ARBA" id="ARBA00022600"/>
    </source>
</evidence>
<evidence type="ECO:0000256" key="2">
    <source>
        <dbReference type="ARBA" id="ARBA00002953"/>
    </source>
</evidence>
<dbReference type="InterPro" id="IPR037439">
    <property type="entry name" value="Branching_enzy"/>
</dbReference>
<dbReference type="Pfam" id="PF02806">
    <property type="entry name" value="Alpha-amylase_C"/>
    <property type="match status" value="1"/>
</dbReference>